<protein>
    <recommendedName>
        <fullName evidence="1">MATH domain-containing protein</fullName>
    </recommendedName>
</protein>
<dbReference type="SUPFAM" id="SSF49599">
    <property type="entry name" value="TRAF domain-like"/>
    <property type="match status" value="1"/>
</dbReference>
<dbReference type="InterPro" id="IPR002083">
    <property type="entry name" value="MATH/TRAF_dom"/>
</dbReference>
<dbReference type="InterPro" id="IPR008974">
    <property type="entry name" value="TRAF-like"/>
</dbReference>
<dbReference type="CDD" id="cd00121">
    <property type="entry name" value="MATH"/>
    <property type="match status" value="1"/>
</dbReference>
<reference evidence="3" key="1">
    <citation type="journal article" date="2009" name="Science">
        <title>The B73 maize genome: complexity, diversity, and dynamics.</title>
        <authorList>
            <person name="Schnable P.S."/>
            <person name="Ware D."/>
            <person name="Fulton R.S."/>
            <person name="Stein J.C."/>
            <person name="Wei F."/>
            <person name="Pasternak S."/>
            <person name="Liang C."/>
            <person name="Zhang J."/>
            <person name="Fulton L."/>
            <person name="Graves T.A."/>
            <person name="Minx P."/>
            <person name="Reily A.D."/>
            <person name="Courtney L."/>
            <person name="Kruchowski S.S."/>
            <person name="Tomlinson C."/>
            <person name="Strong C."/>
            <person name="Delehaunty K."/>
            <person name="Fronick C."/>
            <person name="Courtney B."/>
            <person name="Rock S.M."/>
            <person name="Belter E."/>
            <person name="Du F."/>
            <person name="Kim K."/>
            <person name="Abbott R.M."/>
            <person name="Cotton M."/>
            <person name="Levy A."/>
            <person name="Marchetto P."/>
            <person name="Ochoa K."/>
            <person name="Jackson S.M."/>
            <person name="Gillam B."/>
            <person name="Chen W."/>
            <person name="Yan L."/>
            <person name="Higginbotham J."/>
            <person name="Cardenas M."/>
            <person name="Waligorski J."/>
            <person name="Applebaum E."/>
            <person name="Phelps L."/>
            <person name="Falcone J."/>
            <person name="Kanchi K."/>
            <person name="Thane T."/>
            <person name="Scimone A."/>
            <person name="Thane N."/>
            <person name="Henke J."/>
            <person name="Wang T."/>
            <person name="Ruppert J."/>
            <person name="Shah N."/>
            <person name="Rotter K."/>
            <person name="Hodges J."/>
            <person name="Ingenthron E."/>
            <person name="Cordes M."/>
            <person name="Kohlberg S."/>
            <person name="Sgro J."/>
            <person name="Delgado B."/>
            <person name="Mead K."/>
            <person name="Chinwalla A."/>
            <person name="Leonard S."/>
            <person name="Crouse K."/>
            <person name="Collura K."/>
            <person name="Kudrna D."/>
            <person name="Currie J."/>
            <person name="He R."/>
            <person name="Angelova A."/>
            <person name="Rajasekar S."/>
            <person name="Mueller T."/>
            <person name="Lomeli R."/>
            <person name="Scara G."/>
            <person name="Ko A."/>
            <person name="Delaney K."/>
            <person name="Wissotski M."/>
            <person name="Lopez G."/>
            <person name="Campos D."/>
            <person name="Braidotti M."/>
            <person name="Ashley E."/>
            <person name="Golser W."/>
            <person name="Kim H."/>
            <person name="Lee S."/>
            <person name="Lin J."/>
            <person name="Dujmic Z."/>
            <person name="Kim W."/>
            <person name="Talag J."/>
            <person name="Zuccolo A."/>
            <person name="Fan C."/>
            <person name="Sebastian A."/>
            <person name="Kramer M."/>
            <person name="Spiegel L."/>
            <person name="Nascimento L."/>
            <person name="Zutavern T."/>
            <person name="Miller B."/>
            <person name="Ambroise C."/>
            <person name="Muller S."/>
            <person name="Spooner W."/>
            <person name="Narechania A."/>
            <person name="Ren L."/>
            <person name="Wei S."/>
            <person name="Kumari S."/>
            <person name="Faga B."/>
            <person name="Levy M.J."/>
            <person name="McMahan L."/>
            <person name="Van Buren P."/>
            <person name="Vaughn M.W."/>
            <person name="Ying K."/>
            <person name="Yeh C.-T."/>
            <person name="Emrich S.J."/>
            <person name="Jia Y."/>
            <person name="Kalyanaraman A."/>
            <person name="Hsia A.-P."/>
            <person name="Barbazuk W.B."/>
            <person name="Baucom R.S."/>
            <person name="Brutnell T.P."/>
            <person name="Carpita N.C."/>
            <person name="Chaparro C."/>
            <person name="Chia J.-M."/>
            <person name="Deragon J.-M."/>
            <person name="Estill J.C."/>
            <person name="Fu Y."/>
            <person name="Jeddeloh J.A."/>
            <person name="Han Y."/>
            <person name="Lee H."/>
            <person name="Li P."/>
            <person name="Lisch D.R."/>
            <person name="Liu S."/>
            <person name="Liu Z."/>
            <person name="Nagel D.H."/>
            <person name="McCann M.C."/>
            <person name="SanMiguel P."/>
            <person name="Myers A.M."/>
            <person name="Nettleton D."/>
            <person name="Nguyen J."/>
            <person name="Penning B.W."/>
            <person name="Ponnala L."/>
            <person name="Schneider K.L."/>
            <person name="Schwartz D.C."/>
            <person name="Sharma A."/>
            <person name="Soderlund C."/>
            <person name="Springer N.M."/>
            <person name="Sun Q."/>
            <person name="Wang H."/>
            <person name="Waterman M."/>
            <person name="Westerman R."/>
            <person name="Wolfgruber T.K."/>
            <person name="Yang L."/>
            <person name="Yu Y."/>
            <person name="Zhang L."/>
            <person name="Zhou S."/>
            <person name="Zhu Q."/>
            <person name="Bennetzen J.L."/>
            <person name="Dawe R.K."/>
            <person name="Jiang J."/>
            <person name="Jiang N."/>
            <person name="Presting G.G."/>
            <person name="Wessler S.R."/>
            <person name="Aluru S."/>
            <person name="Martienssen R.A."/>
            <person name="Clifton S.W."/>
            <person name="McCombie W.R."/>
            <person name="Wing R.A."/>
            <person name="Wilson R.K."/>
        </authorList>
    </citation>
    <scope>NUCLEOTIDE SEQUENCE [LARGE SCALE GENOMIC DNA]</scope>
    <source>
        <strain evidence="3">cv. B73</strain>
    </source>
</reference>
<sequence length="201" mass="22751">MALSLQDPKLRYILIYLRGCGVCNHLSFFLCADHNKLLPGWSHFAQFTIALINKDPKKSKYSELHDGFIVQDSLTIKAQVQVIREKIDRPFRCLDGQYRRELIRVDLNSLSTFSRPAKERSPSNYQPVNLCPEGGRSACVLVKRGSLVEIYSVSRKKECAIAGDGYDDQDRRTTKGTEVFVSGLPMSTTESMLLSHLHTVQ</sequence>
<dbReference type="AlphaFoldDB" id="A0A804UK34"/>
<dbReference type="PANTHER" id="PTHR47477:SF8">
    <property type="entry name" value="TNF RECEPTOR-ASSOCIATED FACTOR HOMOLOG 1A"/>
    <property type="match status" value="1"/>
</dbReference>
<reference evidence="2" key="2">
    <citation type="submission" date="2019-07" db="EMBL/GenBank/DDBJ databases">
        <authorList>
            <person name="Seetharam A."/>
            <person name="Woodhouse M."/>
            <person name="Cannon E."/>
        </authorList>
    </citation>
    <scope>NUCLEOTIDE SEQUENCE [LARGE SCALE GENOMIC DNA]</scope>
    <source>
        <strain evidence="2">cv. B73</strain>
    </source>
</reference>
<dbReference type="Gene3D" id="2.60.210.10">
    <property type="entry name" value="Apoptosis, Tumor Necrosis Factor Receptor Associated Protein 2, Chain A"/>
    <property type="match status" value="1"/>
</dbReference>
<dbReference type="EnsemblPlants" id="Zm00001eb393400_T001">
    <property type="protein sequence ID" value="Zm00001eb393400_P001"/>
    <property type="gene ID" value="Zm00001eb393400"/>
</dbReference>
<reference evidence="2" key="3">
    <citation type="submission" date="2021-05" db="UniProtKB">
        <authorList>
            <consortium name="EnsemblPlants"/>
        </authorList>
    </citation>
    <scope>IDENTIFICATION</scope>
    <source>
        <strain evidence="2">cv. B73</strain>
    </source>
</reference>
<keyword evidence="3" id="KW-1185">Reference proteome</keyword>
<proteinExistence type="predicted"/>
<dbReference type="PANTHER" id="PTHR47477">
    <property type="entry name" value="TNF RECEPTOR-ASSOCIATED FACTOR HOMOLOG 1A"/>
    <property type="match status" value="1"/>
</dbReference>
<dbReference type="Pfam" id="PF00917">
    <property type="entry name" value="MATH"/>
    <property type="match status" value="1"/>
</dbReference>
<dbReference type="Gramene" id="Zm00001eb393400_T001">
    <property type="protein sequence ID" value="Zm00001eb393400_P001"/>
    <property type="gene ID" value="Zm00001eb393400"/>
</dbReference>
<evidence type="ECO:0000259" key="1">
    <source>
        <dbReference type="Pfam" id="PF00917"/>
    </source>
</evidence>
<organism evidence="2 3">
    <name type="scientific">Zea mays</name>
    <name type="common">Maize</name>
    <dbReference type="NCBI Taxonomy" id="4577"/>
    <lineage>
        <taxon>Eukaryota</taxon>
        <taxon>Viridiplantae</taxon>
        <taxon>Streptophyta</taxon>
        <taxon>Embryophyta</taxon>
        <taxon>Tracheophyta</taxon>
        <taxon>Spermatophyta</taxon>
        <taxon>Magnoliopsida</taxon>
        <taxon>Liliopsida</taxon>
        <taxon>Poales</taxon>
        <taxon>Poaceae</taxon>
        <taxon>PACMAD clade</taxon>
        <taxon>Panicoideae</taxon>
        <taxon>Andropogonodae</taxon>
        <taxon>Andropogoneae</taxon>
        <taxon>Tripsacinae</taxon>
        <taxon>Zea</taxon>
    </lineage>
</organism>
<accession>A0A804UK34</accession>
<dbReference type="Proteomes" id="UP000007305">
    <property type="component" value="Chromosome 9"/>
</dbReference>
<name>A0A804UK34_MAIZE</name>
<feature type="domain" description="MATH" evidence="1">
    <location>
        <begin position="20"/>
        <end position="60"/>
    </location>
</feature>
<evidence type="ECO:0000313" key="2">
    <source>
        <dbReference type="EnsemblPlants" id="Zm00001eb393400_P001"/>
    </source>
</evidence>
<dbReference type="InterPro" id="IPR055327">
    <property type="entry name" value="TRAF1A/B"/>
</dbReference>
<dbReference type="InParanoid" id="A0A804UK34"/>
<evidence type="ECO:0000313" key="3">
    <source>
        <dbReference type="Proteomes" id="UP000007305"/>
    </source>
</evidence>